<gene>
    <name evidence="7" type="ORF">GS03_01906</name>
</gene>
<organism evidence="7 8">
    <name type="scientific">Flavobacterium sangjuense</name>
    <dbReference type="NCBI Taxonomy" id="2518177"/>
    <lineage>
        <taxon>Bacteria</taxon>
        <taxon>Pseudomonadati</taxon>
        <taxon>Bacteroidota</taxon>
        <taxon>Flavobacteriia</taxon>
        <taxon>Flavobacteriales</taxon>
        <taxon>Flavobacteriaceae</taxon>
        <taxon>Flavobacterium</taxon>
    </lineage>
</organism>
<dbReference type="AlphaFoldDB" id="A0A4P7PTW1"/>
<proteinExistence type="inferred from homology"/>
<evidence type="ECO:0000256" key="3">
    <source>
        <dbReference type="ARBA" id="ARBA00022692"/>
    </source>
</evidence>
<reference evidence="7 8" key="1">
    <citation type="submission" date="2019-04" db="EMBL/GenBank/DDBJ databases">
        <title>Flavobacterium sp. GS03.</title>
        <authorList>
            <person name="Kim H."/>
        </authorList>
    </citation>
    <scope>NUCLEOTIDE SEQUENCE [LARGE SCALE GENOMIC DNA]</scope>
    <source>
        <strain evidence="7 8">GS03</strain>
    </source>
</reference>
<evidence type="ECO:0000256" key="4">
    <source>
        <dbReference type="ARBA" id="ARBA00022989"/>
    </source>
</evidence>
<sequence>MSLDKSFNAKYRKYISSFFLCLFFIVSLFEIMGEYKEDKLLIWITKPFILPFLFAYYLSLTKKINYFFLVAIICSWIANLLFIENTINWIIFGSVFFLVYRILVIYIVMNKVKMPSLVPLIIGSVPFIFIYATVCSLSFEAMGDNIYLFLIHGIFTIFLGGLSLGNYIMVSNKSNLVLFLSTMLFALTQFVFVLKVYYEDANFFHALAMTMFVVGQFLLTKFMFLTEENKDKYQTTLLS</sequence>
<comment type="similarity">
    <text evidence="2">Belongs to the TMEM86 family.</text>
</comment>
<keyword evidence="5 6" id="KW-0472">Membrane</keyword>
<feature type="transmembrane region" description="Helical" evidence="6">
    <location>
        <begin position="89"/>
        <end position="109"/>
    </location>
</feature>
<feature type="transmembrane region" description="Helical" evidence="6">
    <location>
        <begin position="116"/>
        <end position="134"/>
    </location>
</feature>
<protein>
    <recommendedName>
        <fullName evidence="9">YhhN-like protein</fullName>
    </recommendedName>
</protein>
<name>A0A4P7PTW1_9FLAO</name>
<evidence type="ECO:0000256" key="5">
    <source>
        <dbReference type="ARBA" id="ARBA00023136"/>
    </source>
</evidence>
<feature type="transmembrane region" description="Helical" evidence="6">
    <location>
        <begin position="203"/>
        <end position="224"/>
    </location>
</feature>
<dbReference type="Proteomes" id="UP000296862">
    <property type="component" value="Chromosome"/>
</dbReference>
<feature type="transmembrane region" description="Helical" evidence="6">
    <location>
        <begin position="41"/>
        <end position="59"/>
    </location>
</feature>
<dbReference type="InterPro" id="IPR012506">
    <property type="entry name" value="TMEM86B-like"/>
</dbReference>
<accession>A0A4P7PTW1</accession>
<feature type="transmembrane region" description="Helical" evidence="6">
    <location>
        <begin position="176"/>
        <end position="197"/>
    </location>
</feature>
<dbReference type="OrthoDB" id="1376254at2"/>
<dbReference type="KEGG" id="fsn:GS03_01906"/>
<dbReference type="Pfam" id="PF07947">
    <property type="entry name" value="YhhN"/>
    <property type="match status" value="1"/>
</dbReference>
<keyword evidence="3 6" id="KW-0812">Transmembrane</keyword>
<evidence type="ECO:0000256" key="6">
    <source>
        <dbReference type="SAM" id="Phobius"/>
    </source>
</evidence>
<evidence type="ECO:0008006" key="9">
    <source>
        <dbReference type="Google" id="ProtNLM"/>
    </source>
</evidence>
<evidence type="ECO:0000256" key="1">
    <source>
        <dbReference type="ARBA" id="ARBA00004141"/>
    </source>
</evidence>
<evidence type="ECO:0000256" key="2">
    <source>
        <dbReference type="ARBA" id="ARBA00007375"/>
    </source>
</evidence>
<dbReference type="GO" id="GO:0016020">
    <property type="term" value="C:membrane"/>
    <property type="evidence" value="ECO:0007669"/>
    <property type="project" value="UniProtKB-SubCell"/>
</dbReference>
<dbReference type="RefSeq" id="WP_136152303.1">
    <property type="nucleotide sequence ID" value="NZ_CP038810.1"/>
</dbReference>
<evidence type="ECO:0000313" key="7">
    <source>
        <dbReference type="EMBL" id="QBZ98401.1"/>
    </source>
</evidence>
<feature type="transmembrane region" description="Helical" evidence="6">
    <location>
        <begin position="12"/>
        <end position="29"/>
    </location>
</feature>
<keyword evidence="8" id="KW-1185">Reference proteome</keyword>
<comment type="subcellular location">
    <subcellularLocation>
        <location evidence="1">Membrane</location>
        <topology evidence="1">Multi-pass membrane protein</topology>
    </subcellularLocation>
</comment>
<feature type="transmembrane region" description="Helical" evidence="6">
    <location>
        <begin position="66"/>
        <end position="83"/>
    </location>
</feature>
<keyword evidence="4 6" id="KW-1133">Transmembrane helix</keyword>
<feature type="transmembrane region" description="Helical" evidence="6">
    <location>
        <begin position="146"/>
        <end position="169"/>
    </location>
</feature>
<dbReference type="EMBL" id="CP038810">
    <property type="protein sequence ID" value="QBZ98401.1"/>
    <property type="molecule type" value="Genomic_DNA"/>
</dbReference>
<evidence type="ECO:0000313" key="8">
    <source>
        <dbReference type="Proteomes" id="UP000296862"/>
    </source>
</evidence>